<dbReference type="KEGG" id="lpy:FIV34_19190"/>
<dbReference type="AlphaFoldDB" id="A0A4Y5ZAI6"/>
<sequence>MMHCELVPGRGIRHDDTEIFFGMQRSAVRAALGQPTETIWGDEDEYASGSDDWLRLRYLDGKLCDIEVLGGSLTHKGIELKNTEFRALRDALHNSGFVLEDETEWLSEGRDCIDLQIVVATADDLINEPETGDGIAWVITSSDFRVEAAD</sequence>
<dbReference type="EMBL" id="CP041046">
    <property type="protein sequence ID" value="QDE41173.1"/>
    <property type="molecule type" value="Genomic_DNA"/>
</dbReference>
<evidence type="ECO:0000313" key="1">
    <source>
        <dbReference type="EMBL" id="QDE41173.1"/>
    </source>
</evidence>
<name>A0A4Y5ZAI6_9GAMM</name>
<accession>A0A4Y5ZAI6</accession>
<dbReference type="Proteomes" id="UP000316093">
    <property type="component" value="Chromosome"/>
</dbReference>
<protein>
    <submittedName>
        <fullName evidence="1">Uncharacterized protein</fullName>
    </submittedName>
</protein>
<organism evidence="1 2">
    <name type="scientific">Luteibacter pinisoli</name>
    <dbReference type="NCBI Taxonomy" id="2589080"/>
    <lineage>
        <taxon>Bacteria</taxon>
        <taxon>Pseudomonadati</taxon>
        <taxon>Pseudomonadota</taxon>
        <taxon>Gammaproteobacteria</taxon>
        <taxon>Lysobacterales</taxon>
        <taxon>Rhodanobacteraceae</taxon>
        <taxon>Luteibacter</taxon>
    </lineage>
</organism>
<evidence type="ECO:0000313" key="2">
    <source>
        <dbReference type="Proteomes" id="UP000316093"/>
    </source>
</evidence>
<dbReference type="RefSeq" id="WP_139985096.1">
    <property type="nucleotide sequence ID" value="NZ_CP041046.1"/>
</dbReference>
<reference evidence="1 2" key="1">
    <citation type="submission" date="2019-06" db="EMBL/GenBank/DDBJ databases">
        <title>A complete genome sequence for Luteibacter pinisoli MAH-14.</title>
        <authorList>
            <person name="Baltrus D.A."/>
        </authorList>
    </citation>
    <scope>NUCLEOTIDE SEQUENCE [LARGE SCALE GENOMIC DNA]</scope>
    <source>
        <strain evidence="1 2">MAH-14</strain>
    </source>
</reference>
<dbReference type="OrthoDB" id="8912134at2"/>
<keyword evidence="2" id="KW-1185">Reference proteome</keyword>
<gene>
    <name evidence="1" type="ORF">FIV34_19190</name>
</gene>
<proteinExistence type="predicted"/>